<reference evidence="1 2" key="1">
    <citation type="submission" date="2009-11" db="EMBL/GenBank/DDBJ databases">
        <authorList>
            <person name="Weinstock G."/>
            <person name="Sodergren E."/>
            <person name="Clifton S."/>
            <person name="Fulton L."/>
            <person name="Fulton B."/>
            <person name="Courtney L."/>
            <person name="Fronick C."/>
            <person name="Harrison M."/>
            <person name="Strong C."/>
            <person name="Farmer C."/>
            <person name="Delahaunty K."/>
            <person name="Markovic C."/>
            <person name="Hall O."/>
            <person name="Minx P."/>
            <person name="Tomlinson C."/>
            <person name="Mitreva M."/>
            <person name="Nelson J."/>
            <person name="Hou S."/>
            <person name="Wollam A."/>
            <person name="Pepin K.H."/>
            <person name="Johnson M."/>
            <person name="Bhonagiri V."/>
            <person name="Nash W.E."/>
            <person name="Warren W."/>
            <person name="Chinwalla A."/>
            <person name="Mardis E.R."/>
            <person name="Wilson R.K."/>
        </authorList>
    </citation>
    <scope>NUCLEOTIDE SEQUENCE [LARGE SCALE GENOMIC DNA]</scope>
    <source>
        <strain evidence="1 2">F0302</strain>
    </source>
</reference>
<evidence type="ECO:0000313" key="1">
    <source>
        <dbReference type="EMBL" id="EFB32349.1"/>
    </source>
</evidence>
<proteinExistence type="predicted"/>
<dbReference type="AlphaFoldDB" id="D1QQE3"/>
<dbReference type="EMBL" id="ACUZ02000023">
    <property type="protein sequence ID" value="EFB32349.1"/>
    <property type="molecule type" value="Genomic_DNA"/>
</dbReference>
<gene>
    <name evidence="1" type="ORF">HMPREF0971_01192</name>
</gene>
<dbReference type="Proteomes" id="UP000004079">
    <property type="component" value="Unassembled WGS sequence"/>
</dbReference>
<dbReference type="STRING" id="649760.HMPREF0971_01192"/>
<protein>
    <submittedName>
        <fullName evidence="1">Uncharacterized protein</fullName>
    </submittedName>
</protein>
<name>D1QQE3_9BACT</name>
<sequence>MQRLKKQIELFCLAELQPCGVFHAGLTVLIVTRKGFSGG</sequence>
<comment type="caution">
    <text evidence="1">The sequence shown here is derived from an EMBL/GenBank/DDBJ whole genome shotgun (WGS) entry which is preliminary data.</text>
</comment>
<dbReference type="HOGENOM" id="CLU_3314753_0_0_10"/>
<organism evidence="1 2">
    <name type="scientific">Segatella oris F0302</name>
    <dbReference type="NCBI Taxonomy" id="649760"/>
    <lineage>
        <taxon>Bacteria</taxon>
        <taxon>Pseudomonadati</taxon>
        <taxon>Bacteroidota</taxon>
        <taxon>Bacteroidia</taxon>
        <taxon>Bacteroidales</taxon>
        <taxon>Prevotellaceae</taxon>
        <taxon>Segatella</taxon>
    </lineage>
</organism>
<evidence type="ECO:0000313" key="2">
    <source>
        <dbReference type="Proteomes" id="UP000004079"/>
    </source>
</evidence>
<accession>D1QQE3</accession>